<keyword evidence="7" id="KW-1185">Reference proteome</keyword>
<keyword evidence="2" id="KW-0547">Nucleotide-binding</keyword>
<evidence type="ECO:0000259" key="5">
    <source>
        <dbReference type="PROSITE" id="PS50893"/>
    </source>
</evidence>
<keyword evidence="1" id="KW-0813">Transport</keyword>
<dbReference type="InterPro" id="IPR027417">
    <property type="entry name" value="P-loop_NTPase"/>
</dbReference>
<dbReference type="PaxDb" id="67767-A0A0J7KH64"/>
<dbReference type="OrthoDB" id="10255969at2759"/>
<accession>A0A0J7KH64</accession>
<dbReference type="Pfam" id="PF02405">
    <property type="entry name" value="MlaE"/>
    <property type="match status" value="1"/>
</dbReference>
<dbReference type="Pfam" id="PF00005">
    <property type="entry name" value="ABC_tran"/>
    <property type="match status" value="1"/>
</dbReference>
<dbReference type="STRING" id="67767.A0A0J7KH64"/>
<name>A0A0J7KH64_LASNI</name>
<dbReference type="GO" id="GO:0016887">
    <property type="term" value="F:ATP hydrolysis activity"/>
    <property type="evidence" value="ECO:0007669"/>
    <property type="project" value="InterPro"/>
</dbReference>
<dbReference type="InterPro" id="IPR030802">
    <property type="entry name" value="Permease_MalE"/>
</dbReference>
<dbReference type="PROSITE" id="PS50893">
    <property type="entry name" value="ABC_TRANSPORTER_2"/>
    <property type="match status" value="1"/>
</dbReference>
<feature type="transmembrane region" description="Helical" evidence="4">
    <location>
        <begin position="42"/>
        <end position="72"/>
    </location>
</feature>
<feature type="transmembrane region" description="Helical" evidence="4">
    <location>
        <begin position="92"/>
        <end position="115"/>
    </location>
</feature>
<dbReference type="PANTHER" id="PTHR43023">
    <property type="entry name" value="PROTEIN TRIGALACTOSYLDIACYLGLYCEROL 3, CHLOROPLASTIC"/>
    <property type="match status" value="1"/>
</dbReference>
<evidence type="ECO:0000313" key="6">
    <source>
        <dbReference type="EMBL" id="KMQ89788.1"/>
    </source>
</evidence>
<dbReference type="GO" id="GO:0043190">
    <property type="term" value="C:ATP-binding cassette (ABC) transporter complex"/>
    <property type="evidence" value="ECO:0007669"/>
    <property type="project" value="InterPro"/>
</dbReference>
<dbReference type="InterPro" id="IPR003439">
    <property type="entry name" value="ABC_transporter-like_ATP-bd"/>
</dbReference>
<comment type="caution">
    <text evidence="6">The sequence shown here is derived from an EMBL/GenBank/DDBJ whole genome shotgun (WGS) entry which is preliminary data.</text>
</comment>
<keyword evidence="4" id="KW-0472">Membrane</keyword>
<keyword evidence="4" id="KW-1133">Transmembrane helix</keyword>
<sequence>MIAGRVGAALAANIGAMRVTDQISALRSLAIDPMRMQVTPRILAGIIGFPILVALSDILGVFGGFAVCVGKLGFTAVPYIHATVEALKYNDVFIGLIKAAVFGFMVTLFACYYGYKSPSLRIRGLKKSFGNREILRGVDLDVPPGTSTVIIGGSGTGKSVLLRCLLGLETPDAGSIEIDGIDVLSCRPALAEALRAEMGMLFQNAALFDSISIVENIVFALNALPRIQYLRQKARYALHDGEKPKLLKPPSREALLEEAASLLKRVGLKMDVVRDLYPSSASGGMQRRIGIARTMALKPGILLLDEPTAGLDPVMVAVIDELIQKAGGNLRTTTLMITHDMVSARRVGDRAAMLYEGKIIWNGKIDRLLSSGNPVVEQFTHGLLNGPINTDFISEKKEGR</sequence>
<evidence type="ECO:0000256" key="2">
    <source>
        <dbReference type="ARBA" id="ARBA00022741"/>
    </source>
</evidence>
<dbReference type="AlphaFoldDB" id="A0A0J7KH64"/>
<dbReference type="GO" id="GO:0005524">
    <property type="term" value="F:ATP binding"/>
    <property type="evidence" value="ECO:0007669"/>
    <property type="project" value="UniProtKB-KW"/>
</dbReference>
<reference evidence="6 7" key="1">
    <citation type="submission" date="2015-04" db="EMBL/GenBank/DDBJ databases">
        <title>Lasius niger genome sequencing.</title>
        <authorList>
            <person name="Konorov E.A."/>
            <person name="Nikitin M.A."/>
            <person name="Kirill M.V."/>
            <person name="Chang P."/>
        </authorList>
    </citation>
    <scope>NUCLEOTIDE SEQUENCE [LARGE SCALE GENOMIC DNA]</scope>
    <source>
        <tissue evidence="6">Whole</tissue>
    </source>
</reference>
<dbReference type="SMART" id="SM00382">
    <property type="entry name" value="AAA"/>
    <property type="match status" value="1"/>
</dbReference>
<gene>
    <name evidence="6" type="ORF">RF55_10540</name>
</gene>
<protein>
    <submittedName>
        <fullName evidence="6">Organic solvent abc transporter atp-binding protein</fullName>
    </submittedName>
</protein>
<proteinExistence type="predicted"/>
<keyword evidence="4" id="KW-0812">Transmembrane</keyword>
<dbReference type="EMBL" id="LBMM01007375">
    <property type="protein sequence ID" value="KMQ89788.1"/>
    <property type="molecule type" value="Genomic_DNA"/>
</dbReference>
<dbReference type="Proteomes" id="UP000036403">
    <property type="component" value="Unassembled WGS sequence"/>
</dbReference>
<keyword evidence="3 6" id="KW-0067">ATP-binding</keyword>
<dbReference type="InterPro" id="IPR003593">
    <property type="entry name" value="AAA+_ATPase"/>
</dbReference>
<organism evidence="6 7">
    <name type="scientific">Lasius niger</name>
    <name type="common">Black garden ant</name>
    <dbReference type="NCBI Taxonomy" id="67767"/>
    <lineage>
        <taxon>Eukaryota</taxon>
        <taxon>Metazoa</taxon>
        <taxon>Ecdysozoa</taxon>
        <taxon>Arthropoda</taxon>
        <taxon>Hexapoda</taxon>
        <taxon>Insecta</taxon>
        <taxon>Pterygota</taxon>
        <taxon>Neoptera</taxon>
        <taxon>Endopterygota</taxon>
        <taxon>Hymenoptera</taxon>
        <taxon>Apocrita</taxon>
        <taxon>Aculeata</taxon>
        <taxon>Formicoidea</taxon>
        <taxon>Formicidae</taxon>
        <taxon>Formicinae</taxon>
        <taxon>Lasius</taxon>
        <taxon>Lasius</taxon>
    </lineage>
</organism>
<dbReference type="SUPFAM" id="SSF52540">
    <property type="entry name" value="P-loop containing nucleoside triphosphate hydrolases"/>
    <property type="match status" value="1"/>
</dbReference>
<evidence type="ECO:0000256" key="4">
    <source>
        <dbReference type="SAM" id="Phobius"/>
    </source>
</evidence>
<dbReference type="Gene3D" id="3.40.50.300">
    <property type="entry name" value="P-loop containing nucleotide triphosphate hydrolases"/>
    <property type="match status" value="1"/>
</dbReference>
<feature type="domain" description="ABC transporter" evidence="5">
    <location>
        <begin position="120"/>
        <end position="381"/>
    </location>
</feature>
<evidence type="ECO:0000256" key="1">
    <source>
        <dbReference type="ARBA" id="ARBA00022448"/>
    </source>
</evidence>
<evidence type="ECO:0000313" key="7">
    <source>
        <dbReference type="Proteomes" id="UP000036403"/>
    </source>
</evidence>
<dbReference type="PANTHER" id="PTHR43023:SF3">
    <property type="entry name" value="PROTEIN TRIGALACTOSYLDIACYLGLYCEROL 3, CHLOROPLASTIC"/>
    <property type="match status" value="1"/>
</dbReference>
<evidence type="ECO:0000256" key="3">
    <source>
        <dbReference type="ARBA" id="ARBA00022840"/>
    </source>
</evidence>